<keyword evidence="2" id="KW-1185">Reference proteome</keyword>
<dbReference type="EMBL" id="BMHP01000007">
    <property type="protein sequence ID" value="GGD95232.1"/>
    <property type="molecule type" value="Genomic_DNA"/>
</dbReference>
<reference evidence="1" key="2">
    <citation type="submission" date="2020-09" db="EMBL/GenBank/DDBJ databases">
        <authorList>
            <person name="Sun Q."/>
            <person name="Zhou Y."/>
        </authorList>
    </citation>
    <scope>NUCLEOTIDE SEQUENCE</scope>
    <source>
        <strain evidence="1">CGMCC 1.15178</strain>
    </source>
</reference>
<dbReference type="RefSeq" id="WP_188998546.1">
    <property type="nucleotide sequence ID" value="NZ_BMHP01000007.1"/>
</dbReference>
<protein>
    <submittedName>
        <fullName evidence="1">Uncharacterized protein</fullName>
    </submittedName>
</protein>
<gene>
    <name evidence="1" type="ORF">GCM10010911_62410</name>
</gene>
<sequence>MAKTNWQYDDIVTEADMNTLGTELNANTTKLAESTSAAIANRLPIRDSNGRFKVGAPVDSDDVARKDTVDNAIMMGIQRQALINGNFDVWQRGTRITNPVLPSFLSDRFLVAGTADGGTFPVLINSQLVLTQPELPGSHYAYRVSPNGSGSGFGATASYCICQRIENATKYLCGTGKKLTLSFWARSSISGKKIGVSCAQRYGTGGSPSANEQIQGKILALSPVWTKYTVVINTNTLQGKTLGSNNDNYFQIGIYYMWGSANATILFGSGTAETFVGSGDIDIAQVQVNAGDTALPFQPRSFGEELALCQRYYEKSYPENVTPAFYTGLGLHITTLNAANYIAGARLMLGSQIKFKVDKRVVPTISFYNDQGQLGRWWAINYGDVVLGTNYTSTTGVNLISMNAINITAASEIYGHWTADAEL</sequence>
<proteinExistence type="predicted"/>
<dbReference type="Proteomes" id="UP000612456">
    <property type="component" value="Unassembled WGS sequence"/>
</dbReference>
<comment type="caution">
    <text evidence="1">The sequence shown here is derived from an EMBL/GenBank/DDBJ whole genome shotgun (WGS) entry which is preliminary data.</text>
</comment>
<organism evidence="1 2">
    <name type="scientific">Paenibacillus nasutitermitis</name>
    <dbReference type="NCBI Taxonomy" id="1652958"/>
    <lineage>
        <taxon>Bacteria</taxon>
        <taxon>Bacillati</taxon>
        <taxon>Bacillota</taxon>
        <taxon>Bacilli</taxon>
        <taxon>Bacillales</taxon>
        <taxon>Paenibacillaceae</taxon>
        <taxon>Paenibacillus</taxon>
    </lineage>
</organism>
<reference evidence="1" key="1">
    <citation type="journal article" date="2014" name="Int. J. Syst. Evol. Microbiol.">
        <title>Complete genome sequence of Corynebacterium casei LMG S-19264T (=DSM 44701T), isolated from a smear-ripened cheese.</title>
        <authorList>
            <consortium name="US DOE Joint Genome Institute (JGI-PGF)"/>
            <person name="Walter F."/>
            <person name="Albersmeier A."/>
            <person name="Kalinowski J."/>
            <person name="Ruckert C."/>
        </authorList>
    </citation>
    <scope>NUCLEOTIDE SEQUENCE</scope>
    <source>
        <strain evidence="1">CGMCC 1.15178</strain>
    </source>
</reference>
<evidence type="ECO:0000313" key="1">
    <source>
        <dbReference type="EMBL" id="GGD95232.1"/>
    </source>
</evidence>
<accession>A0A916ZG58</accession>
<evidence type="ECO:0000313" key="2">
    <source>
        <dbReference type="Proteomes" id="UP000612456"/>
    </source>
</evidence>
<dbReference type="Gene3D" id="2.60.120.260">
    <property type="entry name" value="Galactose-binding domain-like"/>
    <property type="match status" value="1"/>
</dbReference>
<dbReference type="AlphaFoldDB" id="A0A916ZG58"/>
<name>A0A916ZG58_9BACL</name>